<dbReference type="Proteomes" id="UP000195521">
    <property type="component" value="Unassembled WGS sequence"/>
</dbReference>
<dbReference type="OrthoDB" id="386533at2759"/>
<proteinExistence type="predicted"/>
<dbReference type="AlphaFoldDB" id="A0A1Y1JFR5"/>
<sequence>MVLKDKKKKRRDSTKYMNKRNSDKLQEKEKNDKLQNVNDINEFYNESDLPCYDNNNDIFIKDKDFFHNILKSEDELVTKKDLKNDQETREKGQQKIRHVDFVVASVAFSIPPGMI</sequence>
<feature type="compositionally biased region" description="Basic and acidic residues" evidence="1">
    <location>
        <begin position="20"/>
        <end position="32"/>
    </location>
</feature>
<dbReference type="EMBL" id="BDQF01000009">
    <property type="protein sequence ID" value="GAW80498.1"/>
    <property type="molecule type" value="Genomic_DNA"/>
</dbReference>
<organism evidence="2 3">
    <name type="scientific">Plasmodium gonderi</name>
    <dbReference type="NCBI Taxonomy" id="77519"/>
    <lineage>
        <taxon>Eukaryota</taxon>
        <taxon>Sar</taxon>
        <taxon>Alveolata</taxon>
        <taxon>Apicomplexa</taxon>
        <taxon>Aconoidasida</taxon>
        <taxon>Haemosporida</taxon>
        <taxon>Plasmodiidae</taxon>
        <taxon>Plasmodium</taxon>
        <taxon>Plasmodium (Plasmodium)</taxon>
    </lineage>
</organism>
<name>A0A1Y1JFR5_PLAGO</name>
<evidence type="ECO:0000313" key="3">
    <source>
        <dbReference type="Proteomes" id="UP000195521"/>
    </source>
</evidence>
<feature type="region of interest" description="Disordered" evidence="1">
    <location>
        <begin position="1"/>
        <end position="32"/>
    </location>
</feature>
<accession>A0A1Y1JFR5</accession>
<keyword evidence="3" id="KW-1185">Reference proteome</keyword>
<protein>
    <submittedName>
        <fullName evidence="2">Uncharacterized protein</fullName>
    </submittedName>
</protein>
<comment type="caution">
    <text evidence="2">The sequence shown here is derived from an EMBL/GenBank/DDBJ whole genome shotgun (WGS) entry which is preliminary data.</text>
</comment>
<dbReference type="GeneID" id="39747213"/>
<reference evidence="3" key="1">
    <citation type="submission" date="2017-04" db="EMBL/GenBank/DDBJ databases">
        <title>Plasmodium gonderi genome.</title>
        <authorList>
            <person name="Arisue N."/>
            <person name="Honma H."/>
            <person name="Kawai S."/>
            <person name="Tougan T."/>
            <person name="Tanabe K."/>
            <person name="Horii T."/>
        </authorList>
    </citation>
    <scope>NUCLEOTIDE SEQUENCE [LARGE SCALE GENOMIC DNA]</scope>
    <source>
        <strain evidence="3">ATCC 30045</strain>
    </source>
</reference>
<evidence type="ECO:0000256" key="1">
    <source>
        <dbReference type="SAM" id="MobiDB-lite"/>
    </source>
</evidence>
<dbReference type="RefSeq" id="XP_028543087.1">
    <property type="nucleotide sequence ID" value="XM_028687286.1"/>
</dbReference>
<feature type="compositionally biased region" description="Basic residues" evidence="1">
    <location>
        <begin position="1"/>
        <end position="12"/>
    </location>
</feature>
<dbReference type="OMA" id="CYDNNDD"/>
<evidence type="ECO:0000313" key="2">
    <source>
        <dbReference type="EMBL" id="GAW80498.1"/>
    </source>
</evidence>
<gene>
    <name evidence="2" type="ORF">PGO_080620</name>
</gene>